<feature type="domain" description="Ribosomal RNA adenine methylase transferase N-terminal" evidence="9">
    <location>
        <begin position="29"/>
        <end position="201"/>
    </location>
</feature>
<evidence type="ECO:0000313" key="10">
    <source>
        <dbReference type="EMBL" id="HIZ25010.1"/>
    </source>
</evidence>
<feature type="binding site" evidence="7 8">
    <location>
        <position position="49"/>
    </location>
    <ligand>
        <name>S-adenosyl-L-methionine</name>
        <dbReference type="ChEBI" id="CHEBI:59789"/>
    </ligand>
</feature>
<dbReference type="PROSITE" id="PS01131">
    <property type="entry name" value="RRNA_A_DIMETH"/>
    <property type="match status" value="1"/>
</dbReference>
<dbReference type="Gene3D" id="1.10.8.100">
    <property type="entry name" value="Ribosomal RNA adenine dimethylase-like, domain 2"/>
    <property type="match status" value="1"/>
</dbReference>
<organism evidence="10 11">
    <name type="scientific">Candidatus Gallimonas intestinigallinarum</name>
    <dbReference type="NCBI Taxonomy" id="2838604"/>
    <lineage>
        <taxon>Bacteria</taxon>
        <taxon>Bacillati</taxon>
        <taxon>Bacillota</taxon>
        <taxon>Clostridia</taxon>
        <taxon>Candidatus Gallimonas</taxon>
    </lineage>
</organism>
<evidence type="ECO:0000256" key="5">
    <source>
        <dbReference type="ARBA" id="ARBA00022691"/>
    </source>
</evidence>
<evidence type="ECO:0000259" key="9">
    <source>
        <dbReference type="SMART" id="SM00650"/>
    </source>
</evidence>
<dbReference type="EC" id="2.1.1.182" evidence="7"/>
<keyword evidence="6 7" id="KW-0694">RNA-binding</keyword>
<evidence type="ECO:0000256" key="7">
    <source>
        <dbReference type="HAMAP-Rule" id="MF_00607"/>
    </source>
</evidence>
<dbReference type="GO" id="GO:0003723">
    <property type="term" value="F:RNA binding"/>
    <property type="evidence" value="ECO:0007669"/>
    <property type="project" value="UniProtKB-UniRule"/>
</dbReference>
<sequence>MEDLKNILARHGFSFKKKFGQNFLTDPNLLSAIVHDAGVDENTIVLEIGAGAGALTRELSRAAEKVVAYEIDSSLQPVLAETLAGCENTEVVFGDILRADLPALEAELGRYRVVANLPYYVTTPVVMRFLEEAHGCDGLTVMVQEEVADRFCAQPGTAEYGAVTAAIALKGAARVTRKVPRTMFTPRPNVDSAVVRIDFEPGRIPVGSEAAYRAVVRCAFASRRKTLENNLMSAFHLPRERAKAALVRADIPDMARGETLSPQMLARLADVLLEEGIIQ</sequence>
<dbReference type="SUPFAM" id="SSF53335">
    <property type="entry name" value="S-adenosyl-L-methionine-dependent methyltransferases"/>
    <property type="match status" value="1"/>
</dbReference>
<evidence type="ECO:0000256" key="1">
    <source>
        <dbReference type="ARBA" id="ARBA00022490"/>
    </source>
</evidence>
<accession>A0A9D2DXT3</accession>
<comment type="function">
    <text evidence="7">Specifically dimethylates two adjacent adenosines (A1518 and A1519) in the loop of a conserved hairpin near the 3'-end of 16S rRNA in the 30S particle. May play a critical role in biogenesis of 30S subunits.</text>
</comment>
<dbReference type="EMBL" id="DXBS01000114">
    <property type="protein sequence ID" value="HIZ25010.1"/>
    <property type="molecule type" value="Genomic_DNA"/>
</dbReference>
<dbReference type="PANTHER" id="PTHR11727:SF7">
    <property type="entry name" value="DIMETHYLADENOSINE TRANSFERASE-RELATED"/>
    <property type="match status" value="1"/>
</dbReference>
<reference evidence="10" key="2">
    <citation type="submission" date="2021-04" db="EMBL/GenBank/DDBJ databases">
        <authorList>
            <person name="Gilroy R."/>
        </authorList>
    </citation>
    <scope>NUCLEOTIDE SEQUENCE</scope>
    <source>
        <strain evidence="10">CHK33-5263</strain>
    </source>
</reference>
<dbReference type="InterPro" id="IPR020596">
    <property type="entry name" value="rRNA_Ade_Mease_Trfase_CS"/>
</dbReference>
<evidence type="ECO:0000256" key="6">
    <source>
        <dbReference type="ARBA" id="ARBA00022884"/>
    </source>
</evidence>
<evidence type="ECO:0000256" key="4">
    <source>
        <dbReference type="ARBA" id="ARBA00022679"/>
    </source>
</evidence>
<keyword evidence="2 7" id="KW-0698">rRNA processing</keyword>
<keyword evidence="1 7" id="KW-0963">Cytoplasm</keyword>
<evidence type="ECO:0000256" key="2">
    <source>
        <dbReference type="ARBA" id="ARBA00022552"/>
    </source>
</evidence>
<dbReference type="Proteomes" id="UP000824044">
    <property type="component" value="Unassembled WGS sequence"/>
</dbReference>
<gene>
    <name evidence="7 10" type="primary">rsmA</name>
    <name evidence="7" type="synonym">ksgA</name>
    <name evidence="10" type="ORF">H9812_06030</name>
</gene>
<name>A0A9D2DXT3_9FIRM</name>
<evidence type="ECO:0000313" key="11">
    <source>
        <dbReference type="Proteomes" id="UP000824044"/>
    </source>
</evidence>
<feature type="binding site" evidence="7 8">
    <location>
        <position position="24"/>
    </location>
    <ligand>
        <name>S-adenosyl-L-methionine</name>
        <dbReference type="ChEBI" id="CHEBI:59789"/>
    </ligand>
</feature>
<keyword evidence="3 7" id="KW-0489">Methyltransferase</keyword>
<dbReference type="Pfam" id="PF00398">
    <property type="entry name" value="RrnaAD"/>
    <property type="match status" value="1"/>
</dbReference>
<reference evidence="10" key="1">
    <citation type="journal article" date="2021" name="PeerJ">
        <title>Extensive microbial diversity within the chicken gut microbiome revealed by metagenomics and culture.</title>
        <authorList>
            <person name="Gilroy R."/>
            <person name="Ravi A."/>
            <person name="Getino M."/>
            <person name="Pursley I."/>
            <person name="Horton D.L."/>
            <person name="Alikhan N.F."/>
            <person name="Baker D."/>
            <person name="Gharbi K."/>
            <person name="Hall N."/>
            <person name="Watson M."/>
            <person name="Adriaenssens E.M."/>
            <person name="Foster-Nyarko E."/>
            <person name="Jarju S."/>
            <person name="Secka A."/>
            <person name="Antonio M."/>
            <person name="Oren A."/>
            <person name="Chaudhuri R.R."/>
            <person name="La Ragione R."/>
            <person name="Hildebrand F."/>
            <person name="Pallen M.J."/>
        </authorList>
    </citation>
    <scope>NUCLEOTIDE SEQUENCE</scope>
    <source>
        <strain evidence="10">CHK33-5263</strain>
    </source>
</reference>
<feature type="binding site" evidence="7 8">
    <location>
        <position position="116"/>
    </location>
    <ligand>
        <name>S-adenosyl-L-methionine</name>
        <dbReference type="ChEBI" id="CHEBI:59789"/>
    </ligand>
</feature>
<keyword evidence="5 7" id="KW-0949">S-adenosyl-L-methionine</keyword>
<feature type="binding site" evidence="7 8">
    <location>
        <position position="70"/>
    </location>
    <ligand>
        <name>S-adenosyl-L-methionine</name>
        <dbReference type="ChEBI" id="CHEBI:59789"/>
    </ligand>
</feature>
<feature type="binding site" evidence="7 8">
    <location>
        <position position="22"/>
    </location>
    <ligand>
        <name>S-adenosyl-L-methionine</name>
        <dbReference type="ChEBI" id="CHEBI:59789"/>
    </ligand>
</feature>
<dbReference type="HAMAP" id="MF_00607">
    <property type="entry name" value="16SrRNA_methyltr_A"/>
    <property type="match status" value="1"/>
</dbReference>
<dbReference type="NCBIfam" id="TIGR00755">
    <property type="entry name" value="ksgA"/>
    <property type="match status" value="1"/>
</dbReference>
<dbReference type="GO" id="GO:0005829">
    <property type="term" value="C:cytosol"/>
    <property type="evidence" value="ECO:0007669"/>
    <property type="project" value="TreeGrafter"/>
</dbReference>
<protein>
    <recommendedName>
        <fullName evidence="7">Ribosomal RNA small subunit methyltransferase A</fullName>
        <ecNumber evidence="7">2.1.1.182</ecNumber>
    </recommendedName>
    <alternativeName>
        <fullName evidence="7">16S rRNA (adenine(1518)-N(6)/adenine(1519)-N(6))-dimethyltransferase</fullName>
    </alternativeName>
    <alternativeName>
        <fullName evidence="7">16S rRNA dimethyladenosine transferase</fullName>
    </alternativeName>
    <alternativeName>
        <fullName evidence="7">16S rRNA dimethylase</fullName>
    </alternativeName>
    <alternativeName>
        <fullName evidence="7">S-adenosylmethionine-6-N', N'-adenosyl(rRNA) dimethyltransferase</fullName>
    </alternativeName>
</protein>
<dbReference type="InterPro" id="IPR029063">
    <property type="entry name" value="SAM-dependent_MTases_sf"/>
</dbReference>
<feature type="binding site" evidence="7 8">
    <location>
        <position position="95"/>
    </location>
    <ligand>
        <name>S-adenosyl-L-methionine</name>
        <dbReference type="ChEBI" id="CHEBI:59789"/>
    </ligand>
</feature>
<dbReference type="PROSITE" id="PS51689">
    <property type="entry name" value="SAM_RNA_A_N6_MT"/>
    <property type="match status" value="1"/>
</dbReference>
<dbReference type="InterPro" id="IPR011530">
    <property type="entry name" value="rRNA_adenine_dimethylase"/>
</dbReference>
<dbReference type="Gene3D" id="3.40.50.150">
    <property type="entry name" value="Vaccinia Virus protein VP39"/>
    <property type="match status" value="1"/>
</dbReference>
<dbReference type="InterPro" id="IPR020598">
    <property type="entry name" value="rRNA_Ade_methylase_Trfase_N"/>
</dbReference>
<dbReference type="SMART" id="SM00650">
    <property type="entry name" value="rADc"/>
    <property type="match status" value="1"/>
</dbReference>
<dbReference type="InterPro" id="IPR023165">
    <property type="entry name" value="rRNA_Ade_diMease-like_C"/>
</dbReference>
<evidence type="ECO:0000256" key="8">
    <source>
        <dbReference type="PROSITE-ProRule" id="PRU01026"/>
    </source>
</evidence>
<dbReference type="GO" id="GO:0052908">
    <property type="term" value="F:16S rRNA (adenine(1518)-N(6)/adenine(1519)-N(6))-dimethyltransferase activity"/>
    <property type="evidence" value="ECO:0007669"/>
    <property type="project" value="UniProtKB-EC"/>
</dbReference>
<comment type="subcellular location">
    <subcellularLocation>
        <location evidence="7">Cytoplasm</location>
    </subcellularLocation>
</comment>
<evidence type="ECO:0000256" key="3">
    <source>
        <dbReference type="ARBA" id="ARBA00022603"/>
    </source>
</evidence>
<dbReference type="FunFam" id="3.40.50.150:FF:000023">
    <property type="entry name" value="Ribosomal RNA small subunit methyltransferase A"/>
    <property type="match status" value="1"/>
</dbReference>
<dbReference type="PANTHER" id="PTHR11727">
    <property type="entry name" value="DIMETHYLADENOSINE TRANSFERASE"/>
    <property type="match status" value="1"/>
</dbReference>
<comment type="caution">
    <text evidence="10">The sequence shown here is derived from an EMBL/GenBank/DDBJ whole genome shotgun (WGS) entry which is preliminary data.</text>
</comment>
<proteinExistence type="inferred from homology"/>
<dbReference type="CDD" id="cd02440">
    <property type="entry name" value="AdoMet_MTases"/>
    <property type="match status" value="1"/>
</dbReference>
<keyword evidence="4 7" id="KW-0808">Transferase</keyword>
<dbReference type="AlphaFoldDB" id="A0A9D2DXT3"/>
<comment type="similarity">
    <text evidence="7">Belongs to the class I-like SAM-binding methyltransferase superfamily. rRNA adenine N(6)-methyltransferase family. RsmA subfamily.</text>
</comment>
<dbReference type="InterPro" id="IPR001737">
    <property type="entry name" value="KsgA/Erm"/>
</dbReference>
<comment type="catalytic activity">
    <reaction evidence="7">
        <text>adenosine(1518)/adenosine(1519) in 16S rRNA + 4 S-adenosyl-L-methionine = N(6)-dimethyladenosine(1518)/N(6)-dimethyladenosine(1519) in 16S rRNA + 4 S-adenosyl-L-homocysteine + 4 H(+)</text>
        <dbReference type="Rhea" id="RHEA:19609"/>
        <dbReference type="Rhea" id="RHEA-COMP:10232"/>
        <dbReference type="Rhea" id="RHEA-COMP:10233"/>
        <dbReference type="ChEBI" id="CHEBI:15378"/>
        <dbReference type="ChEBI" id="CHEBI:57856"/>
        <dbReference type="ChEBI" id="CHEBI:59789"/>
        <dbReference type="ChEBI" id="CHEBI:74411"/>
        <dbReference type="ChEBI" id="CHEBI:74493"/>
        <dbReference type="EC" id="2.1.1.182"/>
    </reaction>
</comment>